<feature type="compositionally biased region" description="Basic residues" evidence="1">
    <location>
        <begin position="1"/>
        <end position="10"/>
    </location>
</feature>
<feature type="domain" description="Integrator complex subunit 1 R3" evidence="3">
    <location>
        <begin position="1749"/>
        <end position="1907"/>
    </location>
</feature>
<evidence type="ECO:0000259" key="4">
    <source>
        <dbReference type="Pfam" id="PF22928"/>
    </source>
</evidence>
<dbReference type="Pfam" id="PF22927">
    <property type="entry name" value="INT1_R3"/>
    <property type="match status" value="1"/>
</dbReference>
<dbReference type="PANTHER" id="PTHR21224:SF1">
    <property type="entry name" value="INTEGRATOR COMPLEX SUBUNIT 1"/>
    <property type="match status" value="1"/>
</dbReference>
<feature type="domain" description="Integrator complex subunit 1 R4" evidence="4">
    <location>
        <begin position="1963"/>
        <end position="2062"/>
    </location>
</feature>
<gene>
    <name evidence="6" type="ORF">MNOR_LOCUS11683</name>
</gene>
<sequence>MSKKGPRGAKAKNVPLPGNLITLGNKSASLKHLTNKMCAEGPKFASKMKTNRGSSDRVRDGGSSSTTMLSKKSKSNFSSSSAAPRQAPGKANPVDMVNVLSEDWENIAEEVDPNDLISFIENAEEFEDSDRIDSYLCGAVKSLRSQKNKPDNFLCFCLMYLVKVKPQLFSKSDVVIDAFCSLLKRDHSMTYKTKGNSSLSILAANILLAAFQDEKSWPDIFVRVYIEDSIGERSWVDQEDCKGFVDNIATAFRTKMPPKNLLHPDLGISSRPDCPSPPISASSGGADSCDADSELSLECKESLDINVTKRYVGMMSEIEEIVMEAVQHNLGVRHQNPDNVARNFIRFLSSVCGFIEVRRNIAGRLEMWLQSPKLQRPATELLMSLCLNCNTHTQYDVECISHIIRIRLKHKPLINQYMSCLKELLGAHPDNIPSVMKHTIYNELSQARNPSNMSILAVIFQYAPEHASVILAEEFQALLCNHEDFLRALRALLREIVRALRHDMQYQKFCHGLMKECKLPGFHDTFEHKERMFHSITDLIVLTLFVAISPGVRESAALMFRGEPREKDPEPVRRYQDMVAAIQRDTLHWMYRIVPKCYNPSKEEFTRVLHKILMFDQAESYYIKDNWPTESDRPLYFKLTSEIPVKQDTLKRLLMIAMMKDTWMKPQDLLDLTDKLIKRATSLHIEDVEILKVEDIKVVELIFHLCQYTPPENSPLPPGYRAPKTAIANLYWKAWMLLLIITAHNPTVFGLLAWESYPTLRTLMEMCITNSFVFPPPTLAVGEKGEEMAAQELQICAIERQQILDFESHLAQKTITEQNSLLLSQLITMDPNGAARKPPVIVLEQLKALNTTHKIGHLLCRSRNPDFLVDIIQRQGASQSMPWLAELVQSSEGAFSVLPVQCLCEFLLSEAGNAGSGNGNEIAARHHQLLQHLRSLLRAPRQEDGVSVEILEYFLRRLSSQQATSRSQAVRGLQLVVAPVNDPMEVEGDPGDSHTWLSQLPNLPGFEQVQVVASQALRAACQIETDPQSVSAYIRFLAVHTRDDPLQDQAELVQDMAQLIVERCTMISAILPIQDRTTQPFPHAHNTLKALLIIFINYMRGVRLPARESFSWSESQDQVRVQWASGEQAVMHILVVHAMVILLTHGPNDSRDLFHELLTTWFPENEEMPQAFLVDTSEEALLLPDWLKLKMIRSTVPQLVDAALKDLEPSQLVLFIQSFGIPVASMTKLLCALDLAVNNNAEAVAAAVLDKSHKTYMAQLVEVQHQRGAKGGHAFAATLGERDDMDIAGNRSPPVKQLITPIKVVKIVPLPLGPSLQSFVVYRFSPDIRSRDSRKRVQDTVRVLQRHFSKEISGKDPERPYINEFLNSLSAIIHSQQHETPFLNGLHEHYTHSASLFRLLKNMHNKVGFEKLYALTCQLVAKILQRLPDKKSPLTTVFHSFNTQYLPIVKKEVKKELDVSSSQNVLNHLATTPRNDLEKEIKNVVESAMKGGKMEPVISALSQLLLNGMAMKQEPGEASGDTAGKPPMALLLDWLQVLDPELEKGPIQLQQQLLFGRRGGAVGGKEGGHSQAYLLAAFTHQAKWTTLEHTVRSLLRVHSPNLDPSAVLGFVWAVLHVPKLWQGRERRIPRHAPPEPLLTFNPTEVIHLGQYMVADCQASLEAGRGTKSLETHLPPLLHYLTANPEATQALVNYLANLLDDQDYSGKAAGHLLYHIYLRLPRVISQVPPGTMMKLLAMGVCGGRAEKSGADVALHSLVTMLTAPQSGRDFRRRMQDLEAALRMQASAHPLLLLRHLHLLAATLEGSSHLQLSALRARNYLELFTMVVGVLELLQPFLFHSQYNESLIATLDSYMTLFEAHGSSHDMGQILSRFAQLVLEWVGIQGAVAGNYLCKHSKLLRHLQDNHPDIAAVRSLSAIAQARGTDTPKEVPQQPITDISAMTVGSRGPLPPLWVTVQVSELQARLEMAMLPEEQHDILKKVQDLSERWPLTVLPAFREAISGGLLNVVSSVRELCWELVTRLLQHRPDLHGGIAQAVLAALEAQEAPGVVEEALEHLPDVILLLHPHAPQLLTQAFTATLTAPITATDHLSEAMQLMHMHTGS</sequence>
<accession>A0AAV2QI64</accession>
<dbReference type="InterPro" id="IPR022145">
    <property type="entry name" value="INTS1_RPB2-bd"/>
</dbReference>
<dbReference type="InterPro" id="IPR053966">
    <property type="entry name" value="INTS1_INTS2-bd"/>
</dbReference>
<reference evidence="6 7" key="1">
    <citation type="submission" date="2024-05" db="EMBL/GenBank/DDBJ databases">
        <authorList>
            <person name="Wallberg A."/>
        </authorList>
    </citation>
    <scope>NUCLEOTIDE SEQUENCE [LARGE SCALE GENOMIC DNA]</scope>
</reference>
<feature type="compositionally biased region" description="Low complexity" evidence="1">
    <location>
        <begin position="61"/>
        <end position="81"/>
    </location>
</feature>
<dbReference type="SUPFAM" id="SSF48371">
    <property type="entry name" value="ARM repeat"/>
    <property type="match status" value="2"/>
</dbReference>
<dbReference type="GO" id="GO:0034474">
    <property type="term" value="P:U2 snRNA 3'-end processing"/>
    <property type="evidence" value="ECO:0007669"/>
    <property type="project" value="InterPro"/>
</dbReference>
<keyword evidence="7" id="KW-1185">Reference proteome</keyword>
<feature type="region of interest" description="Disordered" evidence="1">
    <location>
        <begin position="1"/>
        <end position="23"/>
    </location>
</feature>
<evidence type="ECO:0008006" key="8">
    <source>
        <dbReference type="Google" id="ProtNLM"/>
    </source>
</evidence>
<evidence type="ECO:0000313" key="7">
    <source>
        <dbReference type="Proteomes" id="UP001497623"/>
    </source>
</evidence>
<evidence type="ECO:0000259" key="3">
    <source>
        <dbReference type="Pfam" id="PF22927"/>
    </source>
</evidence>
<proteinExistence type="predicted"/>
<feature type="domain" description="Integrator complex subunit 1 RPB2-binding" evidence="2">
    <location>
        <begin position="316"/>
        <end position="472"/>
    </location>
</feature>
<dbReference type="InterPro" id="IPR053964">
    <property type="entry name" value="INT1_R3"/>
</dbReference>
<feature type="non-terminal residue" evidence="6">
    <location>
        <position position="2102"/>
    </location>
</feature>
<name>A0AAV2QI64_MEGNR</name>
<feature type="region of interest" description="Disordered" evidence="1">
    <location>
        <begin position="41"/>
        <end position="93"/>
    </location>
</feature>
<evidence type="ECO:0000259" key="2">
    <source>
        <dbReference type="Pfam" id="PF12432"/>
    </source>
</evidence>
<evidence type="ECO:0000313" key="6">
    <source>
        <dbReference type="EMBL" id="CAL4082032.1"/>
    </source>
</evidence>
<evidence type="ECO:0000259" key="5">
    <source>
        <dbReference type="Pfam" id="PF22929"/>
    </source>
</evidence>
<protein>
    <recommendedName>
        <fullName evidence="8">Integrator complex subunit 1</fullName>
    </recommendedName>
</protein>
<dbReference type="Proteomes" id="UP001497623">
    <property type="component" value="Unassembled WGS sequence"/>
</dbReference>
<dbReference type="EMBL" id="CAXKWB010006203">
    <property type="protein sequence ID" value="CAL4082032.1"/>
    <property type="molecule type" value="Genomic_DNA"/>
</dbReference>
<organism evidence="6 7">
    <name type="scientific">Meganyctiphanes norvegica</name>
    <name type="common">Northern krill</name>
    <name type="synonym">Thysanopoda norvegica</name>
    <dbReference type="NCBI Taxonomy" id="48144"/>
    <lineage>
        <taxon>Eukaryota</taxon>
        <taxon>Metazoa</taxon>
        <taxon>Ecdysozoa</taxon>
        <taxon>Arthropoda</taxon>
        <taxon>Crustacea</taxon>
        <taxon>Multicrustacea</taxon>
        <taxon>Malacostraca</taxon>
        <taxon>Eumalacostraca</taxon>
        <taxon>Eucarida</taxon>
        <taxon>Euphausiacea</taxon>
        <taxon>Euphausiidae</taxon>
        <taxon>Meganyctiphanes</taxon>
    </lineage>
</organism>
<dbReference type="InterPro" id="IPR038902">
    <property type="entry name" value="INTS1"/>
</dbReference>
<dbReference type="Pfam" id="PF22929">
    <property type="entry name" value="INTS1_INTS2-bd"/>
    <property type="match status" value="1"/>
</dbReference>
<dbReference type="Pfam" id="PF22928">
    <property type="entry name" value="INTS1_R4"/>
    <property type="match status" value="1"/>
</dbReference>
<comment type="caution">
    <text evidence="6">The sequence shown here is derived from an EMBL/GenBank/DDBJ whole genome shotgun (WGS) entry which is preliminary data.</text>
</comment>
<dbReference type="Pfam" id="PF12432">
    <property type="entry name" value="INTS1_RP2B-bd"/>
    <property type="match status" value="1"/>
</dbReference>
<dbReference type="PANTHER" id="PTHR21224">
    <property type="entry name" value="INTEGRATOR COMPLEX SUBUNIT 1"/>
    <property type="match status" value="1"/>
</dbReference>
<dbReference type="InterPro" id="IPR053965">
    <property type="entry name" value="INTS1_R4"/>
</dbReference>
<dbReference type="InterPro" id="IPR016024">
    <property type="entry name" value="ARM-type_fold"/>
</dbReference>
<feature type="domain" description="Integrator complex subunit 1 INTS2-binding" evidence="5">
    <location>
        <begin position="949"/>
        <end position="1275"/>
    </location>
</feature>
<evidence type="ECO:0000256" key="1">
    <source>
        <dbReference type="SAM" id="MobiDB-lite"/>
    </source>
</evidence>
<dbReference type="GO" id="GO:0032039">
    <property type="term" value="C:integrator complex"/>
    <property type="evidence" value="ECO:0007669"/>
    <property type="project" value="InterPro"/>
</dbReference>